<evidence type="ECO:0000313" key="3">
    <source>
        <dbReference type="EMBL" id="SCZ80354.1"/>
    </source>
</evidence>
<feature type="transmembrane region" description="Helical" evidence="1">
    <location>
        <begin position="104"/>
        <end position="130"/>
    </location>
</feature>
<feature type="transmembrane region" description="Helical" evidence="1">
    <location>
        <begin position="471"/>
        <end position="493"/>
    </location>
</feature>
<feature type="domain" description="DUF112" evidence="2">
    <location>
        <begin position="16"/>
        <end position="440"/>
    </location>
</feature>
<keyword evidence="1" id="KW-1133">Transmembrane helix</keyword>
<sequence>MWMEIIGNLLSLDTIIGMFVGVIGGIVIGALPGLNATMAVSLLLPITFAMKPYAGFVMLMAIYTSAFYGGSISAILLHTPGTPASAATAMDGYELTLQGRGLEAIGMATVASMFGGALSGVALLTISPLLSKVSLLFSAPEYFLIAIFGLTVIGGLSGGSMIKGFLMGAFGLFLGTIGIDTITGQLRFTYGSDALSMGISLVPAMIGLFSISQVMIQSEDYKNTINRVKKSDVNVNLKGKFLPTFREFVHLLPNMIRSSIIGIFVGILPGAGGDIGAWLSYSEAKKASKNSDLFGKGSLEAICASEAGNNAVTGGSVIPLLTLGIPGSAVASVLLGGFLVHGMVPGNQMFTRMASVTYTIIVGFIIANILMGIVGILIAKHVVKVTKLSTSLLSPLIVVLSTIGAYAINGSIFDVYTMLVFGFIGYLMRKFDLPSAPAILGLLLGPIAENGFMNSIAMAKGNVLMYYLSRPVSLILIAMTVFAIIWPWVSLLIKGKKMLPELIEN</sequence>
<feature type="transmembrane region" description="Helical" evidence="1">
    <location>
        <begin position="56"/>
        <end position="77"/>
    </location>
</feature>
<dbReference type="InterPro" id="IPR002823">
    <property type="entry name" value="DUF112_TM"/>
</dbReference>
<accession>A0A1G5S1V7</accession>
<evidence type="ECO:0000256" key="1">
    <source>
        <dbReference type="SAM" id="Phobius"/>
    </source>
</evidence>
<dbReference type="Proteomes" id="UP000199208">
    <property type="component" value="Unassembled WGS sequence"/>
</dbReference>
<keyword evidence="1" id="KW-0812">Transmembrane</keyword>
<feature type="transmembrane region" description="Helical" evidence="1">
    <location>
        <begin position="142"/>
        <end position="159"/>
    </location>
</feature>
<dbReference type="PANTHER" id="PTHR35342:SF5">
    <property type="entry name" value="TRICARBOXYLIC TRANSPORT PROTEIN"/>
    <property type="match status" value="1"/>
</dbReference>
<feature type="transmembrane region" description="Helical" evidence="1">
    <location>
        <begin position="260"/>
        <end position="281"/>
    </location>
</feature>
<feature type="transmembrane region" description="Helical" evidence="1">
    <location>
        <begin position="391"/>
        <end position="409"/>
    </location>
</feature>
<reference evidence="3 4" key="1">
    <citation type="submission" date="2016-10" db="EMBL/GenBank/DDBJ databases">
        <authorList>
            <person name="de Groot N.N."/>
        </authorList>
    </citation>
    <scope>NUCLEOTIDE SEQUENCE [LARGE SCALE GENOMIC DNA]</scope>
    <source>
        <strain evidence="3 4">DSM 2784</strain>
    </source>
</reference>
<dbReference type="RefSeq" id="WP_242870884.1">
    <property type="nucleotide sequence ID" value="NZ_FMWL01000012.1"/>
</dbReference>
<gene>
    <name evidence="3" type="ORF">SAMN03080599_02211</name>
</gene>
<feature type="transmembrane region" description="Helical" evidence="1">
    <location>
        <begin position="320"/>
        <end position="344"/>
    </location>
</feature>
<feature type="transmembrane region" description="Helical" evidence="1">
    <location>
        <begin position="165"/>
        <end position="182"/>
    </location>
</feature>
<dbReference type="Pfam" id="PF01970">
    <property type="entry name" value="TctA"/>
    <property type="match status" value="1"/>
</dbReference>
<name>A0A1G5S1V7_9FIRM</name>
<feature type="transmembrane region" description="Helical" evidence="1">
    <location>
        <begin position="438"/>
        <end position="459"/>
    </location>
</feature>
<evidence type="ECO:0000313" key="4">
    <source>
        <dbReference type="Proteomes" id="UP000199208"/>
    </source>
</evidence>
<keyword evidence="4" id="KW-1185">Reference proteome</keyword>
<feature type="transmembrane region" description="Helical" evidence="1">
    <location>
        <begin position="194"/>
        <end position="216"/>
    </location>
</feature>
<organism evidence="3 4">
    <name type="scientific">Acidaminobacter hydrogenoformans DSM 2784</name>
    <dbReference type="NCBI Taxonomy" id="1120920"/>
    <lineage>
        <taxon>Bacteria</taxon>
        <taxon>Bacillati</taxon>
        <taxon>Bacillota</taxon>
        <taxon>Clostridia</taxon>
        <taxon>Peptostreptococcales</taxon>
        <taxon>Acidaminobacteraceae</taxon>
        <taxon>Acidaminobacter</taxon>
    </lineage>
</organism>
<feature type="transmembrane region" description="Helical" evidence="1">
    <location>
        <begin position="15"/>
        <end position="44"/>
    </location>
</feature>
<dbReference type="STRING" id="1120920.SAMN03080599_02211"/>
<dbReference type="PANTHER" id="PTHR35342">
    <property type="entry name" value="TRICARBOXYLIC TRANSPORT PROTEIN"/>
    <property type="match status" value="1"/>
</dbReference>
<keyword evidence="1" id="KW-0472">Membrane</keyword>
<evidence type="ECO:0000259" key="2">
    <source>
        <dbReference type="Pfam" id="PF01970"/>
    </source>
</evidence>
<proteinExistence type="predicted"/>
<protein>
    <submittedName>
        <fullName evidence="3">Putative tricarboxylic transport membrane protein</fullName>
    </submittedName>
</protein>
<dbReference type="AlphaFoldDB" id="A0A1G5S1V7"/>
<dbReference type="EMBL" id="FMWL01000012">
    <property type="protein sequence ID" value="SCZ80354.1"/>
    <property type="molecule type" value="Genomic_DNA"/>
</dbReference>
<feature type="transmembrane region" description="Helical" evidence="1">
    <location>
        <begin position="356"/>
        <end position="379"/>
    </location>
</feature>